<proteinExistence type="predicted"/>
<evidence type="ECO:0008006" key="4">
    <source>
        <dbReference type="Google" id="ProtNLM"/>
    </source>
</evidence>
<dbReference type="Gene3D" id="3.30.70.2050">
    <property type="match status" value="1"/>
</dbReference>
<accession>A0ABM8Q8V9</accession>
<dbReference type="Proteomes" id="UP000789359">
    <property type="component" value="Unassembled WGS sequence"/>
</dbReference>
<name>A0ABM8Q8V9_9BACT</name>
<protein>
    <recommendedName>
        <fullName evidence="4">NosL family protein</fullName>
    </recommendedName>
</protein>
<feature type="chain" id="PRO_5046849518" description="NosL family protein" evidence="1">
    <location>
        <begin position="17"/>
        <end position="213"/>
    </location>
</feature>
<evidence type="ECO:0000313" key="2">
    <source>
        <dbReference type="EMBL" id="CAD7289245.1"/>
    </source>
</evidence>
<dbReference type="Pfam" id="PF05573">
    <property type="entry name" value="NosL"/>
    <property type="match status" value="1"/>
</dbReference>
<feature type="signal peptide" evidence="1">
    <location>
        <begin position="1"/>
        <end position="16"/>
    </location>
</feature>
<reference evidence="2 3" key="1">
    <citation type="submission" date="2020-11" db="EMBL/GenBank/DDBJ databases">
        <authorList>
            <person name="Peeters C."/>
        </authorList>
    </citation>
    <scope>NUCLEOTIDE SEQUENCE [LARGE SCALE GENOMIC DNA]</scope>
    <source>
        <strain evidence="2 3">LMG 8286</strain>
    </source>
</reference>
<evidence type="ECO:0000256" key="1">
    <source>
        <dbReference type="SAM" id="SignalP"/>
    </source>
</evidence>
<dbReference type="SUPFAM" id="SSF160387">
    <property type="entry name" value="NosL/MerB-like"/>
    <property type="match status" value="1"/>
</dbReference>
<keyword evidence="1" id="KW-0732">Signal</keyword>
<dbReference type="PANTHER" id="PTHR41247:SF1">
    <property type="entry name" value="HTH-TYPE TRANSCRIPTIONAL REPRESSOR YCNK"/>
    <property type="match status" value="1"/>
</dbReference>
<keyword evidence="3" id="KW-1185">Reference proteome</keyword>
<dbReference type="EMBL" id="CAJHOE010000007">
    <property type="protein sequence ID" value="CAD7289245.1"/>
    <property type="molecule type" value="Genomic_DNA"/>
</dbReference>
<gene>
    <name evidence="2" type="ORF">LMG8286_01722</name>
</gene>
<comment type="caution">
    <text evidence="2">The sequence shown here is derived from an EMBL/GenBank/DDBJ whole genome shotgun (WGS) entry which is preliminary data.</text>
</comment>
<dbReference type="InterPro" id="IPR008719">
    <property type="entry name" value="N2O_reductase_NosL"/>
</dbReference>
<dbReference type="PANTHER" id="PTHR41247">
    <property type="entry name" value="HTH-TYPE TRANSCRIPTIONAL REPRESSOR YCNK"/>
    <property type="match status" value="1"/>
</dbReference>
<sequence>MKFGLFLVLFASLLYAQELPQEAANMEQIYKKGEQFYKQNCPRVSKRGVQNIEALKEKLAKICKNQDEQSINAAALYIWDAPKTIAQKLQKIEVPADARCPICGMLVAKNPNWAAMIEDGSQNLYFDGVKDLMKYYFKNGKKFERVFVSDYYKLHKIDAKSAFFVIGSNIYGPMGDELVPFEKESDAINFAKDHFGKAVLKFSDISEQMLTGL</sequence>
<organism evidence="2 3">
    <name type="scientific">Campylobacter suis</name>
    <dbReference type="NCBI Taxonomy" id="2790657"/>
    <lineage>
        <taxon>Bacteria</taxon>
        <taxon>Pseudomonadati</taxon>
        <taxon>Campylobacterota</taxon>
        <taxon>Epsilonproteobacteria</taxon>
        <taxon>Campylobacterales</taxon>
        <taxon>Campylobacteraceae</taxon>
        <taxon>Campylobacter</taxon>
    </lineage>
</organism>
<dbReference type="RefSeq" id="WP_230057458.1">
    <property type="nucleotide sequence ID" value="NZ_CAJHOE010000007.1"/>
</dbReference>
<evidence type="ECO:0000313" key="3">
    <source>
        <dbReference type="Proteomes" id="UP000789359"/>
    </source>
</evidence>